<dbReference type="Pfam" id="PF07291">
    <property type="entry name" value="MauE"/>
    <property type="match status" value="1"/>
</dbReference>
<keyword evidence="2 5" id="KW-0812">Transmembrane</keyword>
<dbReference type="GO" id="GO:0030416">
    <property type="term" value="P:methylamine metabolic process"/>
    <property type="evidence" value="ECO:0007669"/>
    <property type="project" value="InterPro"/>
</dbReference>
<feature type="transmembrane region" description="Helical" evidence="5">
    <location>
        <begin position="143"/>
        <end position="164"/>
    </location>
</feature>
<proteinExistence type="predicted"/>
<evidence type="ECO:0000256" key="4">
    <source>
        <dbReference type="ARBA" id="ARBA00023136"/>
    </source>
</evidence>
<dbReference type="EMBL" id="JACHJV010000002">
    <property type="protein sequence ID" value="MBB4928076.1"/>
    <property type="molecule type" value="Genomic_DNA"/>
</dbReference>
<evidence type="ECO:0000313" key="7">
    <source>
        <dbReference type="EMBL" id="MBB4928076.1"/>
    </source>
</evidence>
<comment type="caution">
    <text evidence="7">The sequence shown here is derived from an EMBL/GenBank/DDBJ whole genome shotgun (WGS) entry which is preliminary data.</text>
</comment>
<evidence type="ECO:0000256" key="2">
    <source>
        <dbReference type="ARBA" id="ARBA00022692"/>
    </source>
</evidence>
<name>A0A7W7RB21_KITKI</name>
<dbReference type="InterPro" id="IPR009908">
    <property type="entry name" value="Methylamine_util_MauE"/>
</dbReference>
<feature type="transmembrane region" description="Helical" evidence="5">
    <location>
        <begin position="117"/>
        <end position="136"/>
    </location>
</feature>
<evidence type="ECO:0000256" key="5">
    <source>
        <dbReference type="SAM" id="Phobius"/>
    </source>
</evidence>
<feature type="transmembrane region" description="Helical" evidence="5">
    <location>
        <begin position="50"/>
        <end position="68"/>
    </location>
</feature>
<dbReference type="Proteomes" id="UP000540506">
    <property type="component" value="Unassembled WGS sequence"/>
</dbReference>
<dbReference type="RefSeq" id="WP_184944986.1">
    <property type="nucleotide sequence ID" value="NZ_JACHJV010000002.1"/>
</dbReference>
<evidence type="ECO:0000313" key="8">
    <source>
        <dbReference type="Proteomes" id="UP000540506"/>
    </source>
</evidence>
<evidence type="ECO:0000259" key="6">
    <source>
        <dbReference type="Pfam" id="PF07291"/>
    </source>
</evidence>
<keyword evidence="4 5" id="KW-0472">Membrane</keyword>
<dbReference type="GO" id="GO:0016020">
    <property type="term" value="C:membrane"/>
    <property type="evidence" value="ECO:0007669"/>
    <property type="project" value="UniProtKB-SubCell"/>
</dbReference>
<protein>
    <recommendedName>
        <fullName evidence="6">Methylamine utilisation protein MauE domain-containing protein</fullName>
    </recommendedName>
</protein>
<keyword evidence="3 5" id="KW-1133">Transmembrane helix</keyword>
<evidence type="ECO:0000256" key="3">
    <source>
        <dbReference type="ARBA" id="ARBA00022989"/>
    </source>
</evidence>
<comment type="subcellular location">
    <subcellularLocation>
        <location evidence="1">Membrane</location>
        <topology evidence="1">Multi-pass membrane protein</topology>
    </subcellularLocation>
</comment>
<feature type="domain" description="Methylamine utilisation protein MauE" evidence="6">
    <location>
        <begin position="1"/>
        <end position="132"/>
    </location>
</feature>
<accession>A0A7W7RB21</accession>
<keyword evidence="8" id="KW-1185">Reference proteome</keyword>
<sequence length="181" mass="18058">MDVVIWVSRGCLLLVFALSVHGKVRGRGAFEEFTGSVRALVPAFADRARPLAILVVAAEAAVVVTLALPGAVVAGLALCAALLTAFTVLAVTASRAGSSTPCRCFGHSSTPLGTVHAVRNAALLTLAGAGLAATALSGPGHATLAAAATAFLVGGVLGLLATALDDLVGLFRPLPRKENSP</sequence>
<dbReference type="UniPathway" id="UPA00895"/>
<feature type="transmembrane region" description="Helical" evidence="5">
    <location>
        <begin position="75"/>
        <end position="97"/>
    </location>
</feature>
<dbReference type="AlphaFoldDB" id="A0A7W7RB21"/>
<reference evidence="7 8" key="1">
    <citation type="submission" date="2020-08" db="EMBL/GenBank/DDBJ databases">
        <title>Sequencing the genomes of 1000 actinobacteria strains.</title>
        <authorList>
            <person name="Klenk H.-P."/>
        </authorList>
    </citation>
    <scope>NUCLEOTIDE SEQUENCE [LARGE SCALE GENOMIC DNA]</scope>
    <source>
        <strain evidence="7 8">DSM 41654</strain>
    </source>
</reference>
<evidence type="ECO:0000256" key="1">
    <source>
        <dbReference type="ARBA" id="ARBA00004141"/>
    </source>
</evidence>
<organism evidence="7 8">
    <name type="scientific">Kitasatospora kifunensis</name>
    <name type="common">Streptomyces kifunensis</name>
    <dbReference type="NCBI Taxonomy" id="58351"/>
    <lineage>
        <taxon>Bacteria</taxon>
        <taxon>Bacillati</taxon>
        <taxon>Actinomycetota</taxon>
        <taxon>Actinomycetes</taxon>
        <taxon>Kitasatosporales</taxon>
        <taxon>Streptomycetaceae</taxon>
        <taxon>Kitasatospora</taxon>
    </lineage>
</organism>
<gene>
    <name evidence="7" type="ORF">FHR34_007171</name>
</gene>